<evidence type="ECO:0000313" key="3">
    <source>
        <dbReference type="Proteomes" id="UP001203880"/>
    </source>
</evidence>
<name>A0ABT0Q7C2_9RHOB</name>
<dbReference type="RefSeq" id="WP_249712739.1">
    <property type="nucleotide sequence ID" value="NZ_JAMFMB010000035.1"/>
</dbReference>
<gene>
    <name evidence="2" type="ORF">M3P21_19385</name>
</gene>
<dbReference type="Proteomes" id="UP001203880">
    <property type="component" value="Unassembled WGS sequence"/>
</dbReference>
<evidence type="ECO:0000313" key="2">
    <source>
        <dbReference type="EMBL" id="MCL6285697.1"/>
    </source>
</evidence>
<evidence type="ECO:0000259" key="1">
    <source>
        <dbReference type="Pfam" id="PF14220"/>
    </source>
</evidence>
<dbReference type="Pfam" id="PF14220">
    <property type="entry name" value="DUF4329"/>
    <property type="match status" value="1"/>
</dbReference>
<dbReference type="EMBL" id="JAMFMB010000035">
    <property type="protein sequence ID" value="MCL6285697.1"/>
    <property type="molecule type" value="Genomic_DNA"/>
</dbReference>
<reference evidence="2" key="1">
    <citation type="submission" date="2022-05" db="EMBL/GenBank/DDBJ databases">
        <authorList>
            <person name="Park J.-S."/>
        </authorList>
    </citation>
    <scope>NUCLEOTIDE SEQUENCE</scope>
    <source>
        <strain evidence="2">2012CJ41-6</strain>
    </source>
</reference>
<sequence>MLLLCVGCTVGQVPTDPVRPTPNVVAAVKMRFAEMQALSFETDVEYCGYLLRMPDESLGFSQMVRGGHDGCTPELPNPGSTLLASMHTHGSYDPEVPAEFPTVIDIDSDKRERVNGFVATPGGRLWFIDSRALRITQLCGVNCLPQDPFFQPGDDGVIAQSYTRAELIKLERGL</sequence>
<feature type="domain" description="DUF4329" evidence="1">
    <location>
        <begin position="29"/>
        <end position="140"/>
    </location>
</feature>
<protein>
    <submittedName>
        <fullName evidence="2">DUF4329 domain-containing protein</fullName>
    </submittedName>
</protein>
<proteinExistence type="predicted"/>
<accession>A0ABT0Q7C2</accession>
<organism evidence="2 3">
    <name type="scientific">Ruegeria spongiae</name>
    <dbReference type="NCBI Taxonomy" id="2942209"/>
    <lineage>
        <taxon>Bacteria</taxon>
        <taxon>Pseudomonadati</taxon>
        <taxon>Pseudomonadota</taxon>
        <taxon>Alphaproteobacteria</taxon>
        <taxon>Rhodobacterales</taxon>
        <taxon>Roseobacteraceae</taxon>
        <taxon>Ruegeria</taxon>
    </lineage>
</organism>
<dbReference type="InterPro" id="IPR025479">
    <property type="entry name" value="DUF4329"/>
</dbReference>
<comment type="caution">
    <text evidence="2">The sequence shown here is derived from an EMBL/GenBank/DDBJ whole genome shotgun (WGS) entry which is preliminary data.</text>
</comment>
<keyword evidence="3" id="KW-1185">Reference proteome</keyword>